<reference evidence="8 9" key="1">
    <citation type="submission" date="2020-02" db="EMBL/GenBank/DDBJ databases">
        <title>Complete genome sequence of the novel Campylobacter species Candidatus Campylobacter infans.</title>
        <authorList>
            <person name="Duim B."/>
            <person name="Zomer A."/>
            <person name="van der Graaf L."/>
            <person name="Wagenaar J."/>
        </authorList>
    </citation>
    <scope>NUCLEOTIDE SEQUENCE [LARGE SCALE GENOMIC DNA]</scope>
    <source>
        <strain evidence="8 9">19S00001</strain>
    </source>
</reference>
<keyword evidence="2 6" id="KW-0808">Transferase</keyword>
<dbReference type="EMBL" id="CP049075">
    <property type="protein sequence ID" value="QLI06095.1"/>
    <property type="molecule type" value="Genomic_DNA"/>
</dbReference>
<dbReference type="HAMAP" id="MF_00376">
    <property type="entry name" value="Dephospho_CoA_kinase"/>
    <property type="match status" value="1"/>
</dbReference>
<keyword evidence="3 6" id="KW-0547">Nucleotide-binding</keyword>
<dbReference type="UniPathway" id="UPA00241">
    <property type="reaction ID" value="UER00356"/>
</dbReference>
<organism evidence="8 9">
    <name type="scientific">Candidatus Campylobacter infans</name>
    <dbReference type="NCBI Taxonomy" id="2561898"/>
    <lineage>
        <taxon>Bacteria</taxon>
        <taxon>Pseudomonadati</taxon>
        <taxon>Campylobacterota</taxon>
        <taxon>Epsilonproteobacteria</taxon>
        <taxon>Campylobacterales</taxon>
        <taxon>Campylobacteraceae</taxon>
        <taxon>Campylobacter</taxon>
    </lineage>
</organism>
<dbReference type="Pfam" id="PF01121">
    <property type="entry name" value="CoaE"/>
    <property type="match status" value="1"/>
</dbReference>
<keyword evidence="6" id="KW-0963">Cytoplasm</keyword>
<comment type="subcellular location">
    <subcellularLocation>
        <location evidence="6">Cytoplasm</location>
    </subcellularLocation>
</comment>
<dbReference type="GO" id="GO:0004140">
    <property type="term" value="F:dephospho-CoA kinase activity"/>
    <property type="evidence" value="ECO:0007669"/>
    <property type="project" value="UniProtKB-UniRule"/>
</dbReference>
<dbReference type="Proteomes" id="UP000509414">
    <property type="component" value="Chromosome"/>
</dbReference>
<dbReference type="GO" id="GO:0005737">
    <property type="term" value="C:cytoplasm"/>
    <property type="evidence" value="ECO:0007669"/>
    <property type="project" value="UniProtKB-SubCell"/>
</dbReference>
<evidence type="ECO:0000256" key="5">
    <source>
        <dbReference type="ARBA" id="ARBA00022993"/>
    </source>
</evidence>
<dbReference type="Gene3D" id="3.40.50.300">
    <property type="entry name" value="P-loop containing nucleotide triphosphate hydrolases"/>
    <property type="match status" value="1"/>
</dbReference>
<evidence type="ECO:0000256" key="7">
    <source>
        <dbReference type="NCBIfam" id="TIGR00152"/>
    </source>
</evidence>
<dbReference type="NCBIfam" id="TIGR00152">
    <property type="entry name" value="dephospho-CoA kinase"/>
    <property type="match status" value="1"/>
</dbReference>
<name>A0A7H9CLC1_9BACT</name>
<dbReference type="GO" id="GO:0005524">
    <property type="term" value="F:ATP binding"/>
    <property type="evidence" value="ECO:0007669"/>
    <property type="project" value="UniProtKB-UniRule"/>
</dbReference>
<evidence type="ECO:0000256" key="2">
    <source>
        <dbReference type="ARBA" id="ARBA00022679"/>
    </source>
</evidence>
<keyword evidence="9" id="KW-1185">Reference proteome</keyword>
<evidence type="ECO:0000256" key="6">
    <source>
        <dbReference type="HAMAP-Rule" id="MF_00376"/>
    </source>
</evidence>
<dbReference type="GO" id="GO:0015937">
    <property type="term" value="P:coenzyme A biosynthetic process"/>
    <property type="evidence" value="ECO:0007669"/>
    <property type="project" value="UniProtKB-UniRule"/>
</dbReference>
<keyword evidence="6 8" id="KW-0418">Kinase</keyword>
<evidence type="ECO:0000313" key="8">
    <source>
        <dbReference type="EMBL" id="QLI06095.1"/>
    </source>
</evidence>
<gene>
    <name evidence="6 8" type="primary">coaE</name>
    <name evidence="8" type="ORF">CINF_1622</name>
</gene>
<proteinExistence type="inferred from homology"/>
<evidence type="ECO:0000256" key="1">
    <source>
        <dbReference type="ARBA" id="ARBA00009018"/>
    </source>
</evidence>
<evidence type="ECO:0000256" key="3">
    <source>
        <dbReference type="ARBA" id="ARBA00022741"/>
    </source>
</evidence>
<dbReference type="PANTHER" id="PTHR10695">
    <property type="entry name" value="DEPHOSPHO-COA KINASE-RELATED"/>
    <property type="match status" value="1"/>
</dbReference>
<evidence type="ECO:0000256" key="4">
    <source>
        <dbReference type="ARBA" id="ARBA00022840"/>
    </source>
</evidence>
<sequence length="217" mass="24752">MPEAFKYGIVITGLIASGKSTVIKMLSARGYSVICADEIAHKILNIKAKQIAQIFGADLLERNFNQKLKNQPTINRAKLGKIVFSDNQARQKLQEILHPLIYEQIIKKAKKLEKEKKLYFVDIPLFFESGGKQKYNFKVALIYAPKSLALRRLIARNNLEKNQALLRINAQMDIEQKRLLSDFIIDNSADLENLEKNLESFLEILNPFSDNCGTNLN</sequence>
<accession>A0A7H9CLC1</accession>
<protein>
    <recommendedName>
        <fullName evidence="6 7">Dephospho-CoA kinase</fullName>
        <ecNumber evidence="6 7">2.7.1.24</ecNumber>
    </recommendedName>
    <alternativeName>
        <fullName evidence="6">Dephosphocoenzyme A kinase</fullName>
    </alternativeName>
</protein>
<dbReference type="EC" id="2.7.1.24" evidence="6 7"/>
<comment type="function">
    <text evidence="6">Catalyzes the phosphorylation of the 3'-hydroxyl group of dephosphocoenzyme A to form coenzyme A.</text>
</comment>
<dbReference type="KEGG" id="cinf:CINF_1622"/>
<dbReference type="SUPFAM" id="SSF52540">
    <property type="entry name" value="P-loop containing nucleoside triphosphate hydrolases"/>
    <property type="match status" value="1"/>
</dbReference>
<comment type="pathway">
    <text evidence="6">Cofactor biosynthesis; coenzyme A biosynthesis; CoA from (R)-pantothenate: step 5/5.</text>
</comment>
<dbReference type="CDD" id="cd02022">
    <property type="entry name" value="DPCK"/>
    <property type="match status" value="1"/>
</dbReference>
<dbReference type="PANTHER" id="PTHR10695:SF46">
    <property type="entry name" value="BIFUNCTIONAL COENZYME A SYNTHASE-RELATED"/>
    <property type="match status" value="1"/>
</dbReference>
<comment type="catalytic activity">
    <reaction evidence="6">
        <text>3'-dephospho-CoA + ATP = ADP + CoA + H(+)</text>
        <dbReference type="Rhea" id="RHEA:18245"/>
        <dbReference type="ChEBI" id="CHEBI:15378"/>
        <dbReference type="ChEBI" id="CHEBI:30616"/>
        <dbReference type="ChEBI" id="CHEBI:57287"/>
        <dbReference type="ChEBI" id="CHEBI:57328"/>
        <dbReference type="ChEBI" id="CHEBI:456216"/>
        <dbReference type="EC" id="2.7.1.24"/>
    </reaction>
</comment>
<keyword evidence="5 6" id="KW-0173">Coenzyme A biosynthesis</keyword>
<comment type="similarity">
    <text evidence="1 6">Belongs to the CoaE family.</text>
</comment>
<feature type="binding site" evidence="6">
    <location>
        <begin position="16"/>
        <end position="21"/>
    </location>
    <ligand>
        <name>ATP</name>
        <dbReference type="ChEBI" id="CHEBI:30616"/>
    </ligand>
</feature>
<evidence type="ECO:0000313" key="9">
    <source>
        <dbReference type="Proteomes" id="UP000509414"/>
    </source>
</evidence>
<dbReference type="PROSITE" id="PS51219">
    <property type="entry name" value="DPCK"/>
    <property type="match status" value="1"/>
</dbReference>
<dbReference type="AlphaFoldDB" id="A0A7H9CLC1"/>
<keyword evidence="4 6" id="KW-0067">ATP-binding</keyword>
<dbReference type="InterPro" id="IPR001977">
    <property type="entry name" value="Depp_CoAkinase"/>
</dbReference>
<dbReference type="InterPro" id="IPR027417">
    <property type="entry name" value="P-loop_NTPase"/>
</dbReference>